<dbReference type="GO" id="GO:0003724">
    <property type="term" value="F:RNA helicase activity"/>
    <property type="evidence" value="ECO:0007669"/>
    <property type="project" value="UniProtKB-EC"/>
</dbReference>
<dbReference type="InterPro" id="IPR027417">
    <property type="entry name" value="P-loop_NTPase"/>
</dbReference>
<feature type="region of interest" description="Disordered" evidence="6">
    <location>
        <begin position="1"/>
        <end position="436"/>
    </location>
</feature>
<feature type="compositionally biased region" description="Low complexity" evidence="6">
    <location>
        <begin position="505"/>
        <end position="536"/>
    </location>
</feature>
<dbReference type="InterPro" id="IPR011545">
    <property type="entry name" value="DEAD/DEAH_box_helicase_dom"/>
</dbReference>
<dbReference type="Gene3D" id="3.40.50.300">
    <property type="entry name" value="P-loop containing nucleotide triphosphate hydrolases"/>
    <property type="match status" value="2"/>
</dbReference>
<feature type="compositionally biased region" description="Basic and acidic residues" evidence="6">
    <location>
        <begin position="207"/>
        <end position="218"/>
    </location>
</feature>
<feature type="compositionally biased region" description="Low complexity" evidence="6">
    <location>
        <begin position="456"/>
        <end position="488"/>
    </location>
</feature>
<name>A0A0F7UYH7_TOXGV</name>
<evidence type="ECO:0000256" key="6">
    <source>
        <dbReference type="SAM" id="MobiDB-lite"/>
    </source>
</evidence>
<dbReference type="InterPro" id="IPR001650">
    <property type="entry name" value="Helicase_C-like"/>
</dbReference>
<feature type="compositionally biased region" description="Low complexity" evidence="6">
    <location>
        <begin position="345"/>
        <end position="355"/>
    </location>
</feature>
<keyword evidence="2" id="KW-0547">Nucleotide-binding</keyword>
<feature type="compositionally biased region" description="Basic and acidic residues" evidence="6">
    <location>
        <begin position="235"/>
        <end position="264"/>
    </location>
</feature>
<dbReference type="EC" id="3.6.4.13" evidence="1"/>
<feature type="compositionally biased region" description="Pro residues" evidence="6">
    <location>
        <begin position="493"/>
        <end position="504"/>
    </location>
</feature>
<feature type="region of interest" description="Disordered" evidence="6">
    <location>
        <begin position="456"/>
        <end position="609"/>
    </location>
</feature>
<dbReference type="InterPro" id="IPR044742">
    <property type="entry name" value="DEAD/DEAH_RhlB"/>
</dbReference>
<dbReference type="SUPFAM" id="SSF52540">
    <property type="entry name" value="P-loop containing nucleoside triphosphate hydrolases"/>
    <property type="match status" value="1"/>
</dbReference>
<dbReference type="Pfam" id="PF00271">
    <property type="entry name" value="Helicase_C"/>
    <property type="match status" value="1"/>
</dbReference>
<feature type="compositionally biased region" description="Low complexity" evidence="6">
    <location>
        <begin position="222"/>
        <end position="234"/>
    </location>
</feature>
<organism evidence="9">
    <name type="scientific">Toxoplasma gondii (strain ATCC 50861 / VEG)</name>
    <dbReference type="NCBI Taxonomy" id="432359"/>
    <lineage>
        <taxon>Eukaryota</taxon>
        <taxon>Sar</taxon>
        <taxon>Alveolata</taxon>
        <taxon>Apicomplexa</taxon>
        <taxon>Conoidasida</taxon>
        <taxon>Coccidia</taxon>
        <taxon>Eucoccidiorida</taxon>
        <taxon>Eimeriorina</taxon>
        <taxon>Sarcocystidae</taxon>
        <taxon>Toxoplasma</taxon>
    </lineage>
</organism>
<proteinExistence type="predicted"/>
<feature type="domain" description="Helicase ATP-binding" evidence="7">
    <location>
        <begin position="679"/>
        <end position="880"/>
    </location>
</feature>
<dbReference type="GO" id="GO:0005524">
    <property type="term" value="F:ATP binding"/>
    <property type="evidence" value="ECO:0007669"/>
    <property type="project" value="UniProtKB-KW"/>
</dbReference>
<dbReference type="CDD" id="cd18787">
    <property type="entry name" value="SF2_C_DEAD"/>
    <property type="match status" value="1"/>
</dbReference>
<dbReference type="SMART" id="SM00490">
    <property type="entry name" value="HELICc"/>
    <property type="match status" value="1"/>
</dbReference>
<dbReference type="PROSITE" id="PS51192">
    <property type="entry name" value="HELICASE_ATP_BIND_1"/>
    <property type="match status" value="1"/>
</dbReference>
<sequence>MAPSSLLKAEADEEEATKRDKRRTTGGGGGDKGEEKRKNGSRKNKHLQEKREKDRKESRDAKEATRGKDGGEGEKKEKAKKVKDEKGKKPCESGSSEKPSETQRERDTDKNRGKRKEDKRHRHGASARLVGGEGQDVHIEERRGEKDEEERGKKAQKDTRGEGTKRHTKERSDRHSRTEKRKRCRSRDRSKERKSSRGRHHERKDKKREDNNRSESRRSHSRTLSRPSSAPSRSSSRETEGPETARRDSGRLASETVERAEKREKRGRSGSVRSGSRDSASPSREGEKVERSRTESPERADKQRRDSRKKEDCERRGRSRHHRHRHHRRDDKERGKKKRKRGSSSDRSASHSSSASHKRDKSHRRRKHRRDRKRRHRDRRSPSDSSRSSSSRSDASRRSSQASATKREGDLSSQSSSAVHLSASPTSVIVPASGDNSGAPYTVPFSYLSLLASSLRSQQAAAKETAQAEPSATGANATAPPAASVAKPILGGIPPPPPTPPPPHVVAAAAAASASASCSSTAAAASASGAPTSSLSLEEQLAAVKKEIEEEHARRTQEQQKELDMALEKRPETPLAVEVSKESEAPEPQEASKEMPENSPNPDENYNADERLGDAIGQLEDQEVVIAFAGPTADVHDPASLPLPVADVVGSERVLHSAILGNLLFLGFKRLMPVQRHSIPIGCAGYDICGSASTGSGKTLAFLVPMASRLLKMSPINRPFFPGPHAQASPTGLILVPTRELALQIGEDLVLSLFFFVFRFFRFVRVCRGTGPHAHFSLIGGMPQKDQVDHINRQQIDIAVCTPGRLVDMCDLCKVSLSFVATLVLDEADVMLNMGFRSVIMSLLKERDLPDSRQTMLFSATYPADLMDLLPMVFKPAYVRLSVGPANDAVPGAMNTAAKNSMVTQIVKHVEEPLKAAALRADLEEFLSANNSQAIVFVRSKRAIHPTAHTIRLAGIQTEVLTGNRTQPERQQVFRNFRDGRFPVLVATSVAARGLDFPNVGLVINVDMPQEMEHYVHRIGRTGRAGRPGVAISYMNWNDKKLAPAMIHILKQHDSEIPAFLQDMANDF</sequence>
<feature type="compositionally biased region" description="Basic and acidic residues" evidence="6">
    <location>
        <begin position="46"/>
        <end position="91"/>
    </location>
</feature>
<dbReference type="GO" id="GO:0016787">
    <property type="term" value="F:hydrolase activity"/>
    <property type="evidence" value="ECO:0007669"/>
    <property type="project" value="UniProtKB-KW"/>
</dbReference>
<feature type="compositionally biased region" description="Basic and acidic residues" evidence="6">
    <location>
        <begin position="579"/>
        <end position="596"/>
    </location>
</feature>
<dbReference type="PANTHER" id="PTHR47958">
    <property type="entry name" value="ATP-DEPENDENT RNA HELICASE DBP3"/>
    <property type="match status" value="1"/>
</dbReference>
<evidence type="ECO:0000256" key="5">
    <source>
        <dbReference type="ARBA" id="ARBA00022840"/>
    </source>
</evidence>
<dbReference type="GO" id="GO:0003676">
    <property type="term" value="F:nucleic acid binding"/>
    <property type="evidence" value="ECO:0007669"/>
    <property type="project" value="InterPro"/>
</dbReference>
<evidence type="ECO:0000259" key="7">
    <source>
        <dbReference type="PROSITE" id="PS51192"/>
    </source>
</evidence>
<dbReference type="PROSITE" id="PS51194">
    <property type="entry name" value="HELICASE_CTER"/>
    <property type="match status" value="1"/>
</dbReference>
<feature type="compositionally biased region" description="Basic residues" evidence="6">
    <location>
        <begin position="177"/>
        <end position="186"/>
    </location>
</feature>
<feature type="compositionally biased region" description="Basic residues" evidence="6">
    <location>
        <begin position="356"/>
        <end position="379"/>
    </location>
</feature>
<feature type="compositionally biased region" description="Low complexity" evidence="6">
    <location>
        <begin position="412"/>
        <end position="427"/>
    </location>
</feature>
<dbReference type="SMART" id="SM00487">
    <property type="entry name" value="DEXDc"/>
    <property type="match status" value="1"/>
</dbReference>
<evidence type="ECO:0000256" key="2">
    <source>
        <dbReference type="ARBA" id="ARBA00022741"/>
    </source>
</evidence>
<dbReference type="EMBL" id="LN714497">
    <property type="protein sequence ID" value="CEL74074.1"/>
    <property type="molecule type" value="Genomic_DNA"/>
</dbReference>
<dbReference type="AlphaFoldDB" id="A0A0F7UYH7"/>
<feature type="compositionally biased region" description="Basic residues" evidence="6">
    <location>
        <begin position="112"/>
        <end position="125"/>
    </location>
</feature>
<feature type="compositionally biased region" description="Basic and acidic residues" evidence="6">
    <location>
        <begin position="284"/>
        <end position="316"/>
    </location>
</feature>
<dbReference type="Pfam" id="PF00270">
    <property type="entry name" value="DEAD"/>
    <property type="match status" value="1"/>
</dbReference>
<feature type="compositionally biased region" description="Basic residues" evidence="6">
    <location>
        <begin position="317"/>
        <end position="342"/>
    </location>
</feature>
<feature type="compositionally biased region" description="Basic and acidic residues" evidence="6">
    <location>
        <begin position="544"/>
        <end position="572"/>
    </location>
</feature>
<feature type="domain" description="Helicase C-terminal" evidence="8">
    <location>
        <begin position="922"/>
        <end position="1065"/>
    </location>
</feature>
<evidence type="ECO:0000256" key="3">
    <source>
        <dbReference type="ARBA" id="ARBA00022801"/>
    </source>
</evidence>
<feature type="compositionally biased region" description="Low complexity" evidence="6">
    <location>
        <begin position="269"/>
        <end position="283"/>
    </location>
</feature>
<evidence type="ECO:0000313" key="9">
    <source>
        <dbReference type="EMBL" id="CEL74074.1"/>
    </source>
</evidence>
<gene>
    <name evidence="9" type="ORF">BN1205_049180</name>
</gene>
<dbReference type="InterPro" id="IPR014001">
    <property type="entry name" value="Helicase_ATP-bd"/>
</dbReference>
<evidence type="ECO:0000256" key="4">
    <source>
        <dbReference type="ARBA" id="ARBA00022806"/>
    </source>
</evidence>
<protein>
    <recommendedName>
        <fullName evidence="1">RNA helicase</fullName>
        <ecNumber evidence="1">3.6.4.13</ecNumber>
    </recommendedName>
</protein>
<keyword evidence="3" id="KW-0378">Hydrolase</keyword>
<feature type="compositionally biased region" description="Basic and acidic residues" evidence="6">
    <location>
        <begin position="98"/>
        <end position="111"/>
    </location>
</feature>
<feature type="compositionally biased region" description="Basic residues" evidence="6">
    <location>
        <begin position="196"/>
        <end position="206"/>
    </location>
</feature>
<reference evidence="9" key="1">
    <citation type="journal article" date="2015" name="PLoS ONE">
        <title>Comprehensive Evaluation of Toxoplasma gondii VEG and Neospora caninum LIV Genomes with Tachyzoite Stage Transcriptome and Proteome Defines Novel Transcript Features.</title>
        <authorList>
            <person name="Ramaprasad A."/>
            <person name="Mourier T."/>
            <person name="Naeem R."/>
            <person name="Malas T.B."/>
            <person name="Moussa E."/>
            <person name="Panigrahi A."/>
            <person name="Vermont S.J."/>
            <person name="Otto T.D."/>
            <person name="Wastling J."/>
            <person name="Pain A."/>
        </authorList>
    </citation>
    <scope>NUCLEOTIDE SEQUENCE</scope>
    <source>
        <strain evidence="9">VEG</strain>
    </source>
</reference>
<evidence type="ECO:0000259" key="8">
    <source>
        <dbReference type="PROSITE" id="PS51194"/>
    </source>
</evidence>
<accession>A0A0F7UYH7</accession>
<dbReference type="CDD" id="cd00268">
    <property type="entry name" value="DEADc"/>
    <property type="match status" value="1"/>
</dbReference>
<evidence type="ECO:0000256" key="1">
    <source>
        <dbReference type="ARBA" id="ARBA00012552"/>
    </source>
</evidence>
<feature type="compositionally biased region" description="Basic and acidic residues" evidence="6">
    <location>
        <begin position="135"/>
        <end position="176"/>
    </location>
</feature>
<keyword evidence="4 9" id="KW-0347">Helicase</keyword>
<feature type="compositionally biased region" description="Low complexity" evidence="6">
    <location>
        <begin position="383"/>
        <end position="393"/>
    </location>
</feature>
<keyword evidence="5" id="KW-0067">ATP-binding</keyword>